<accession>A0A7R7IAT7</accession>
<dbReference type="EMBL" id="AP024169">
    <property type="protein sequence ID" value="BCN28777.1"/>
    <property type="molecule type" value="Genomic_DNA"/>
</dbReference>
<dbReference type="Proteomes" id="UP000595897">
    <property type="component" value="Chromosome"/>
</dbReference>
<dbReference type="KEGG" id="ahb:bsdtb5_00720"/>
<gene>
    <name evidence="1" type="ORF">bsdtb5_00720</name>
</gene>
<organism evidence="1 2">
    <name type="scientific">Anaeromicropila herbilytica</name>
    <dbReference type="NCBI Taxonomy" id="2785025"/>
    <lineage>
        <taxon>Bacteria</taxon>
        <taxon>Bacillati</taxon>
        <taxon>Bacillota</taxon>
        <taxon>Clostridia</taxon>
        <taxon>Lachnospirales</taxon>
        <taxon>Lachnospiraceae</taxon>
        <taxon>Anaeromicropila</taxon>
    </lineage>
</organism>
<proteinExistence type="predicted"/>
<evidence type="ECO:0000313" key="1">
    <source>
        <dbReference type="EMBL" id="BCN28777.1"/>
    </source>
</evidence>
<sequence>MGGRYFIQSESVEQKNAEESDPLLEDTDVEKYVRPSNLPVLNNKELPSGFLRDNFGKEYSEIIMPEELFDTTEDTILSYYSILREAANPVEDKSAGCGTIGNATLPYPVAYNFLSKEYQKQLPYKEYLKTFENILHLSVVKYRRIPIYEAPANTVRYFVEFETIEGTDKGSGSFSYYYAYVDVIKEGTGYKISNVDIYGENYLCAPMHGWAYDAEYVVQIEYGNWCSLVKELYPTDQSGYVKRIYFSGTDGKDYQFVFFQLTNDTDVLIAQYRRTDEDHWELIKIDPNKCLKDSSL</sequence>
<protein>
    <submittedName>
        <fullName evidence="1">Uncharacterized protein</fullName>
    </submittedName>
</protein>
<keyword evidence="2" id="KW-1185">Reference proteome</keyword>
<evidence type="ECO:0000313" key="2">
    <source>
        <dbReference type="Proteomes" id="UP000595897"/>
    </source>
</evidence>
<reference evidence="1 2" key="1">
    <citation type="submission" date="2020-11" db="EMBL/GenBank/DDBJ databases">
        <title>Draft genome sequencing of a Lachnospiraceae strain isolated from anoxic soil subjected to BSD treatment.</title>
        <authorList>
            <person name="Uek A."/>
            <person name="Tonouchi A."/>
        </authorList>
    </citation>
    <scope>NUCLEOTIDE SEQUENCE [LARGE SCALE GENOMIC DNA]</scope>
    <source>
        <strain evidence="1 2">TB5</strain>
    </source>
</reference>
<name>A0A7R7IAT7_9FIRM</name>
<dbReference type="AlphaFoldDB" id="A0A7R7IAT7"/>